<name>A0A0F9E4H1_9ZZZZ</name>
<reference evidence="2" key="1">
    <citation type="journal article" date="2015" name="Nature">
        <title>Complex archaea that bridge the gap between prokaryotes and eukaryotes.</title>
        <authorList>
            <person name="Spang A."/>
            <person name="Saw J.H."/>
            <person name="Jorgensen S.L."/>
            <person name="Zaremba-Niedzwiedzka K."/>
            <person name="Martijn J."/>
            <person name="Lind A.E."/>
            <person name="van Eijk R."/>
            <person name="Schleper C."/>
            <person name="Guy L."/>
            <person name="Ettema T.J."/>
        </authorList>
    </citation>
    <scope>NUCLEOTIDE SEQUENCE</scope>
</reference>
<sequence length="111" mass="11827">MIFQAYQTFTEFNNTGLAGLFLYPPSIWGGFIPLLLSALFLIVMMATLFGQQRTTGKSDFKVSFAVSGFFTVAVAFVMTLVPGLIDSPTLGIVIVVAIIGAILLLTSGDSP</sequence>
<feature type="transmembrane region" description="Helical" evidence="1">
    <location>
        <begin position="27"/>
        <end position="50"/>
    </location>
</feature>
<proteinExistence type="predicted"/>
<comment type="caution">
    <text evidence="2">The sequence shown here is derived from an EMBL/GenBank/DDBJ whole genome shotgun (WGS) entry which is preliminary data.</text>
</comment>
<gene>
    <name evidence="2" type="ORF">LCGC14_2120520</name>
</gene>
<dbReference type="EMBL" id="LAZR01026394">
    <property type="protein sequence ID" value="KKL68883.1"/>
    <property type="molecule type" value="Genomic_DNA"/>
</dbReference>
<accession>A0A0F9E4H1</accession>
<protein>
    <submittedName>
        <fullName evidence="2">Uncharacterized protein</fullName>
    </submittedName>
</protein>
<organism evidence="2">
    <name type="scientific">marine sediment metagenome</name>
    <dbReference type="NCBI Taxonomy" id="412755"/>
    <lineage>
        <taxon>unclassified sequences</taxon>
        <taxon>metagenomes</taxon>
        <taxon>ecological metagenomes</taxon>
    </lineage>
</organism>
<dbReference type="AlphaFoldDB" id="A0A0F9E4H1"/>
<keyword evidence="1" id="KW-0812">Transmembrane</keyword>
<evidence type="ECO:0000256" key="1">
    <source>
        <dbReference type="SAM" id="Phobius"/>
    </source>
</evidence>
<keyword evidence="1" id="KW-0472">Membrane</keyword>
<keyword evidence="1" id="KW-1133">Transmembrane helix</keyword>
<feature type="transmembrane region" description="Helical" evidence="1">
    <location>
        <begin position="87"/>
        <end position="106"/>
    </location>
</feature>
<feature type="transmembrane region" description="Helical" evidence="1">
    <location>
        <begin position="62"/>
        <end position="81"/>
    </location>
</feature>
<evidence type="ECO:0000313" key="2">
    <source>
        <dbReference type="EMBL" id="KKL68883.1"/>
    </source>
</evidence>